<accession>A0A4R0HMW1</accession>
<dbReference type="EMBL" id="SJJZ01000001">
    <property type="protein sequence ID" value="TCC11304.1"/>
    <property type="molecule type" value="Genomic_DNA"/>
</dbReference>
<name>A0A4R0HMW1_9ACTN</name>
<protein>
    <submittedName>
        <fullName evidence="2">Uncharacterized protein</fullName>
    </submittedName>
</protein>
<feature type="region of interest" description="Disordered" evidence="1">
    <location>
        <begin position="1"/>
        <end position="46"/>
    </location>
</feature>
<gene>
    <name evidence="2" type="ORF">E0H45_08500</name>
</gene>
<sequence length="96" mass="10267">MICQTVPLSGSLGNPEGPLVHKFNPPPQWPQPPTAGWRPPVGWTPDPAWPEAPAGWRFWLNRNGRRSSGPIGACGAVDAGRLQLATADPALVLMHS</sequence>
<dbReference type="Proteomes" id="UP000292346">
    <property type="component" value="Unassembled WGS sequence"/>
</dbReference>
<evidence type="ECO:0000313" key="2">
    <source>
        <dbReference type="EMBL" id="TCC11304.1"/>
    </source>
</evidence>
<organism evidence="2 3">
    <name type="scientific">Kribbella soli</name>
    <dbReference type="NCBI Taxonomy" id="1124743"/>
    <lineage>
        <taxon>Bacteria</taxon>
        <taxon>Bacillati</taxon>
        <taxon>Actinomycetota</taxon>
        <taxon>Actinomycetes</taxon>
        <taxon>Propionibacteriales</taxon>
        <taxon>Kribbellaceae</taxon>
        <taxon>Kribbella</taxon>
    </lineage>
</organism>
<comment type="caution">
    <text evidence="2">The sequence shown here is derived from an EMBL/GenBank/DDBJ whole genome shotgun (WGS) entry which is preliminary data.</text>
</comment>
<dbReference type="AlphaFoldDB" id="A0A4R0HMW1"/>
<evidence type="ECO:0000313" key="3">
    <source>
        <dbReference type="Proteomes" id="UP000292346"/>
    </source>
</evidence>
<evidence type="ECO:0000256" key="1">
    <source>
        <dbReference type="SAM" id="MobiDB-lite"/>
    </source>
</evidence>
<proteinExistence type="predicted"/>
<keyword evidence="3" id="KW-1185">Reference proteome</keyword>
<feature type="compositionally biased region" description="Polar residues" evidence="1">
    <location>
        <begin position="1"/>
        <end position="12"/>
    </location>
</feature>
<reference evidence="2 3" key="1">
    <citation type="submission" date="2019-02" db="EMBL/GenBank/DDBJ databases">
        <title>Kribbella capetownensis sp. nov. and Kribbella speibonae sp. nov., isolated from soil.</title>
        <authorList>
            <person name="Curtis S.M."/>
            <person name="Norton I."/>
            <person name="Everest G.J."/>
            <person name="Meyers P.R."/>
        </authorList>
    </citation>
    <scope>NUCLEOTIDE SEQUENCE [LARGE SCALE GENOMIC DNA]</scope>
    <source>
        <strain evidence="2 3">KCTC 29219</strain>
    </source>
</reference>
<dbReference type="OrthoDB" id="3830041at2"/>
<feature type="compositionally biased region" description="Pro residues" evidence="1">
    <location>
        <begin position="24"/>
        <end position="33"/>
    </location>
</feature>